<reference evidence="1" key="1">
    <citation type="journal article" date="2021" name="New Phytol.">
        <title>Evolutionary innovations through gain and loss of genes in the ectomycorrhizal Boletales.</title>
        <authorList>
            <person name="Wu G."/>
            <person name="Miyauchi S."/>
            <person name="Morin E."/>
            <person name="Kuo A."/>
            <person name="Drula E."/>
            <person name="Varga T."/>
            <person name="Kohler A."/>
            <person name="Feng B."/>
            <person name="Cao Y."/>
            <person name="Lipzen A."/>
            <person name="Daum C."/>
            <person name="Hundley H."/>
            <person name="Pangilinan J."/>
            <person name="Johnson J."/>
            <person name="Barry K."/>
            <person name="LaButti K."/>
            <person name="Ng V."/>
            <person name="Ahrendt S."/>
            <person name="Min B."/>
            <person name="Choi I.G."/>
            <person name="Park H."/>
            <person name="Plett J.M."/>
            <person name="Magnuson J."/>
            <person name="Spatafora J.W."/>
            <person name="Nagy L.G."/>
            <person name="Henrissat B."/>
            <person name="Grigoriev I.V."/>
            <person name="Yang Z.L."/>
            <person name="Xu J."/>
            <person name="Martin F.M."/>
        </authorList>
    </citation>
    <scope>NUCLEOTIDE SEQUENCE</scope>
    <source>
        <strain evidence="1">KUC20120723A-06</strain>
    </source>
</reference>
<dbReference type="Proteomes" id="UP000790709">
    <property type="component" value="Unassembled WGS sequence"/>
</dbReference>
<comment type="caution">
    <text evidence="1">The sequence shown here is derived from an EMBL/GenBank/DDBJ whole genome shotgun (WGS) entry which is preliminary data.</text>
</comment>
<gene>
    <name evidence="1" type="ORF">BV22DRAFT_887473</name>
</gene>
<sequence length="341" mass="37311">MPPSWSPDETHVQILTEKAWFQGAILTGVAYGAVVVLAAMCLHSLCRRRRARDMTRGRSMFFLVYVSTIFILGSITFGTNAEFAQLAFVDNRNFPGGPSAYQQEMFSLPVNIVSDVALVLANWCADLLLIWRCTVIYRDCRPALKFCATAIPSLMFAGSLAMGSMWLVQTSSPSTSFQNVQEGINYTVPYFGLSLAINVVVTSLIVARLLVTRHRLAKILGLSHGSHYTSIAALVIESASLYTAFSLLFLVPFAVNNPVANVFIQVMGEIQIIAPLLIIYRVLAGKAWSDQTTARTSAITGGTNIHLRRLPTGRMVPSELIETNPKAMEVQVTVDVSKSAV</sequence>
<proteinExistence type="predicted"/>
<protein>
    <submittedName>
        <fullName evidence="1">Uncharacterized protein</fullName>
    </submittedName>
</protein>
<name>A0ACB8B1E5_9AGAM</name>
<keyword evidence="2" id="KW-1185">Reference proteome</keyword>
<evidence type="ECO:0000313" key="2">
    <source>
        <dbReference type="Proteomes" id="UP000790709"/>
    </source>
</evidence>
<evidence type="ECO:0000313" key="1">
    <source>
        <dbReference type="EMBL" id="KAH7918948.1"/>
    </source>
</evidence>
<organism evidence="1 2">
    <name type="scientific">Leucogyrophana mollusca</name>
    <dbReference type="NCBI Taxonomy" id="85980"/>
    <lineage>
        <taxon>Eukaryota</taxon>
        <taxon>Fungi</taxon>
        <taxon>Dikarya</taxon>
        <taxon>Basidiomycota</taxon>
        <taxon>Agaricomycotina</taxon>
        <taxon>Agaricomycetes</taxon>
        <taxon>Agaricomycetidae</taxon>
        <taxon>Boletales</taxon>
        <taxon>Boletales incertae sedis</taxon>
        <taxon>Leucogyrophana</taxon>
    </lineage>
</organism>
<accession>A0ACB8B1E5</accession>
<dbReference type="EMBL" id="MU266713">
    <property type="protein sequence ID" value="KAH7918948.1"/>
    <property type="molecule type" value="Genomic_DNA"/>
</dbReference>